<evidence type="ECO:0000256" key="1">
    <source>
        <dbReference type="SAM" id="MobiDB-lite"/>
    </source>
</evidence>
<organism evidence="2 3">
    <name type="scientific">Adineta ricciae</name>
    <name type="common">Rotifer</name>
    <dbReference type="NCBI Taxonomy" id="249248"/>
    <lineage>
        <taxon>Eukaryota</taxon>
        <taxon>Metazoa</taxon>
        <taxon>Spiralia</taxon>
        <taxon>Gnathifera</taxon>
        <taxon>Rotifera</taxon>
        <taxon>Eurotatoria</taxon>
        <taxon>Bdelloidea</taxon>
        <taxon>Adinetida</taxon>
        <taxon>Adinetidae</taxon>
        <taxon>Adineta</taxon>
    </lineage>
</organism>
<dbReference type="PANTHER" id="PTHR36649">
    <property type="entry name" value="UBIQUITIN-LIKE DOMAIN-CONTAINING PROTEIN"/>
    <property type="match status" value="1"/>
</dbReference>
<protein>
    <submittedName>
        <fullName evidence="2">Uncharacterized protein</fullName>
    </submittedName>
</protein>
<feature type="region of interest" description="Disordered" evidence="1">
    <location>
        <begin position="1"/>
        <end position="31"/>
    </location>
</feature>
<evidence type="ECO:0000313" key="3">
    <source>
        <dbReference type="Proteomes" id="UP000663828"/>
    </source>
</evidence>
<evidence type="ECO:0000313" key="2">
    <source>
        <dbReference type="EMBL" id="CAF1510179.1"/>
    </source>
</evidence>
<dbReference type="Gene3D" id="3.90.228.10">
    <property type="match status" value="1"/>
</dbReference>
<accession>A0A815TT60</accession>
<dbReference type="EMBL" id="CAJNOR010004541">
    <property type="protein sequence ID" value="CAF1510179.1"/>
    <property type="molecule type" value="Genomic_DNA"/>
</dbReference>
<reference evidence="2" key="1">
    <citation type="submission" date="2021-02" db="EMBL/GenBank/DDBJ databases">
        <authorList>
            <person name="Nowell W R."/>
        </authorList>
    </citation>
    <scope>NUCLEOTIDE SEQUENCE</scope>
</reference>
<dbReference type="PANTHER" id="PTHR36649:SF28">
    <property type="entry name" value="UBIQUITIN-LIKE DOMAIN-CONTAINING PROTEIN"/>
    <property type="match status" value="1"/>
</dbReference>
<proteinExistence type="predicted"/>
<keyword evidence="3" id="KW-1185">Reference proteome</keyword>
<dbReference type="AlphaFoldDB" id="A0A815TT60"/>
<name>A0A815TT60_ADIRI</name>
<dbReference type="Proteomes" id="UP000663828">
    <property type="component" value="Unassembled WGS sequence"/>
</dbReference>
<comment type="caution">
    <text evidence="2">The sequence shown here is derived from an EMBL/GenBank/DDBJ whole genome shotgun (WGS) entry which is preliminary data.</text>
</comment>
<sequence>MMTLRKSGKSVFQIRRNPTWHPRPSESSAIPSSGFHRIRLYRDFQDDSVSTSTKNIDKLSTLSSSIQTQTDESNITAPINSVSSVQATIPPMHIPTAAQERPIVKAIVTKSSAKIDIIPAWFDPIPIPQVRQNHLPPSYDTKSPMDKKQIDCLATYRSMTKEKSLNFIQDPFCGGVDDTETVVVVLDQIVQQLGSNLNFTNSQYTFNDSDYRAACGIADLGSIHSLLTSGKDVETAKFQFGFDSKINYDEITKNPTTFKEFILRFIKAIANVIKCAPEFIRVFAIQNDQSKNNISLSFGITTRSKTETRSLADQLKALAASSFNQTKEDIDILQYVIPDRYEYKLEPELTCLQLQKSDFDPKHNRDYNGLNILTEERRGGRPYYFPVPWFRHALKVDNKYPHDKVWLGMKNGPGEWCVAYHGTSADSAKNISNQGFSHSKGKRDAFKEQAVAKLGAIADVNGIYLATHCEGGADGYATEYPVKINNGKTVKYKMVFQCRVEPNRYTEHEGVTSTGRALRVFDEKAVRPYGILLKKEQIPQSDGFCNMS</sequence>
<gene>
    <name evidence="2" type="ORF">XAT740_LOCUS40173</name>
</gene>